<dbReference type="Proteomes" id="UP000005268">
    <property type="component" value="Chromosome"/>
</dbReference>
<organism evidence="5 6">
    <name type="scientific">Pseudomonas putida ND6</name>
    <dbReference type="NCBI Taxonomy" id="231023"/>
    <lineage>
        <taxon>Bacteria</taxon>
        <taxon>Pseudomonadati</taxon>
        <taxon>Pseudomonadota</taxon>
        <taxon>Gammaproteobacteria</taxon>
        <taxon>Pseudomonadales</taxon>
        <taxon>Pseudomonadaceae</taxon>
        <taxon>Pseudomonas</taxon>
    </lineage>
</organism>
<evidence type="ECO:0000256" key="3">
    <source>
        <dbReference type="ARBA" id="ARBA00023163"/>
    </source>
</evidence>
<dbReference type="SUPFAM" id="SSF52317">
    <property type="entry name" value="Class I glutamine amidotransferase-like"/>
    <property type="match status" value="1"/>
</dbReference>
<dbReference type="GO" id="GO:0003700">
    <property type="term" value="F:DNA-binding transcription factor activity"/>
    <property type="evidence" value="ECO:0007669"/>
    <property type="project" value="InterPro"/>
</dbReference>
<dbReference type="Gene3D" id="1.10.10.60">
    <property type="entry name" value="Homeodomain-like"/>
    <property type="match status" value="1"/>
</dbReference>
<dbReference type="PATRIC" id="fig|231023.4.peg.4543"/>
<dbReference type="GO" id="GO:0043565">
    <property type="term" value="F:sequence-specific DNA binding"/>
    <property type="evidence" value="ECO:0007669"/>
    <property type="project" value="InterPro"/>
</dbReference>
<dbReference type="EMBL" id="CP003588">
    <property type="protein sequence ID" value="AFK71903.1"/>
    <property type="molecule type" value="Genomic_DNA"/>
</dbReference>
<dbReference type="KEGG" id="ppi:YSA_09481"/>
<dbReference type="InterPro" id="IPR009057">
    <property type="entry name" value="Homeodomain-like_sf"/>
</dbReference>
<dbReference type="Gene3D" id="3.40.50.880">
    <property type="match status" value="1"/>
</dbReference>
<dbReference type="CDD" id="cd03136">
    <property type="entry name" value="GATase1_AraC_ArgR_like"/>
    <property type="match status" value="1"/>
</dbReference>
<keyword evidence="2" id="KW-0238">DNA-binding</keyword>
<feature type="domain" description="HTH araC/xylS-type" evidence="4">
    <location>
        <begin position="267"/>
        <end position="365"/>
    </location>
</feature>
<dbReference type="InterPro" id="IPR029062">
    <property type="entry name" value="Class_I_gatase-like"/>
</dbReference>
<dbReference type="PROSITE" id="PS01124">
    <property type="entry name" value="HTH_ARAC_FAMILY_2"/>
    <property type="match status" value="1"/>
</dbReference>
<keyword evidence="3" id="KW-0804">Transcription</keyword>
<sequence length="369" mass="40690">MIDPATTHNNKNHARLCFLTAPAQPGLSLHRNSAMVHPASANLSPSSVKNCSAKTFGFLILPSFTTIGLASAVETLRMANLAARKPLYRSVLIAADDAPVVASNGMRVLPDYNITNAPALDALLVVGANPIDRSRSNRPLIDWLRQLARQRLPLGGICTGSYLLAKAELLKGYRCTIHWEDLPTLQAHFPGIVISSQLFELDRDRYTCSGGVAAMDMMLQLVARDTGGQDIAAKAAELLLCDRVRGERERQRVPLRTLLGSAQPKLSQVVAIMEANLEEPLGLEELASLNDVTVRQLERLFHKYLQRTPSQYYLELRLSRARELLLRSDVQVREVALACGFSSPAHFSKSYSRFFGLSPLGERRQASLH</sequence>
<evidence type="ECO:0000259" key="4">
    <source>
        <dbReference type="PROSITE" id="PS01124"/>
    </source>
</evidence>
<dbReference type="Pfam" id="PF01965">
    <property type="entry name" value="DJ-1_PfpI"/>
    <property type="match status" value="1"/>
</dbReference>
<dbReference type="Pfam" id="PF12833">
    <property type="entry name" value="HTH_18"/>
    <property type="match status" value="1"/>
</dbReference>
<evidence type="ECO:0000256" key="1">
    <source>
        <dbReference type="ARBA" id="ARBA00023015"/>
    </source>
</evidence>
<dbReference type="PROSITE" id="PS00041">
    <property type="entry name" value="HTH_ARAC_FAMILY_1"/>
    <property type="match status" value="1"/>
</dbReference>
<evidence type="ECO:0000313" key="6">
    <source>
        <dbReference type="Proteomes" id="UP000005268"/>
    </source>
</evidence>
<gene>
    <name evidence="5" type="ORF">YSA_09481</name>
</gene>
<dbReference type="PANTHER" id="PTHR43130:SF3">
    <property type="entry name" value="HTH-TYPE TRANSCRIPTIONAL REGULATOR RV1931C"/>
    <property type="match status" value="1"/>
</dbReference>
<reference evidence="5 6" key="1">
    <citation type="journal article" date="2012" name="J. Bacteriol.">
        <title>Complete Genome Sequence of the Naphthalene-Degrading Pseudomonas putida Strain ND6.</title>
        <authorList>
            <person name="Li S."/>
            <person name="Zhao H."/>
            <person name="Li Y."/>
            <person name="Niu S."/>
            <person name="Cai B."/>
        </authorList>
    </citation>
    <scope>NUCLEOTIDE SEQUENCE [LARGE SCALE GENOMIC DNA]</scope>
    <source>
        <strain evidence="5 6">ND6</strain>
    </source>
</reference>
<keyword evidence="1" id="KW-0805">Transcription regulation</keyword>
<dbReference type="InterPro" id="IPR052158">
    <property type="entry name" value="INH-QAR"/>
</dbReference>
<name>I3V2D2_PSEPU</name>
<dbReference type="AlphaFoldDB" id="I3V2D2"/>
<proteinExistence type="predicted"/>
<protein>
    <submittedName>
        <fullName evidence="5">AraC family transcriptional regulator</fullName>
    </submittedName>
</protein>
<dbReference type="SUPFAM" id="SSF46689">
    <property type="entry name" value="Homeodomain-like"/>
    <property type="match status" value="2"/>
</dbReference>
<evidence type="ECO:0000313" key="5">
    <source>
        <dbReference type="EMBL" id="AFK71903.1"/>
    </source>
</evidence>
<accession>I3V2D2</accession>
<evidence type="ECO:0000256" key="2">
    <source>
        <dbReference type="ARBA" id="ARBA00023125"/>
    </source>
</evidence>
<dbReference type="InterPro" id="IPR018062">
    <property type="entry name" value="HTH_AraC-typ_CS"/>
</dbReference>
<dbReference type="PANTHER" id="PTHR43130">
    <property type="entry name" value="ARAC-FAMILY TRANSCRIPTIONAL REGULATOR"/>
    <property type="match status" value="1"/>
</dbReference>
<dbReference type="HOGENOM" id="CLU_000445_59_0_6"/>
<dbReference type="InterPro" id="IPR002818">
    <property type="entry name" value="DJ-1/PfpI"/>
</dbReference>
<dbReference type="SMART" id="SM00342">
    <property type="entry name" value="HTH_ARAC"/>
    <property type="match status" value="1"/>
</dbReference>
<dbReference type="InterPro" id="IPR018060">
    <property type="entry name" value="HTH_AraC"/>
</dbReference>
<dbReference type="GO" id="GO:0009893">
    <property type="term" value="P:positive regulation of metabolic process"/>
    <property type="evidence" value="ECO:0007669"/>
    <property type="project" value="UniProtKB-ARBA"/>
</dbReference>